<feature type="region of interest" description="Disordered" evidence="1">
    <location>
        <begin position="1141"/>
        <end position="1218"/>
    </location>
</feature>
<keyword evidence="5" id="KW-1185">Reference proteome</keyword>
<feature type="transmembrane region" description="Helical" evidence="2">
    <location>
        <begin position="530"/>
        <end position="550"/>
    </location>
</feature>
<dbReference type="InterPro" id="IPR009030">
    <property type="entry name" value="Growth_fac_rcpt_cys_sf"/>
</dbReference>
<organism evidence="4 5">
    <name type="scientific">Triparma columacea</name>
    <dbReference type="NCBI Taxonomy" id="722753"/>
    <lineage>
        <taxon>Eukaryota</taxon>
        <taxon>Sar</taxon>
        <taxon>Stramenopiles</taxon>
        <taxon>Ochrophyta</taxon>
        <taxon>Bolidophyceae</taxon>
        <taxon>Parmales</taxon>
        <taxon>Triparmaceae</taxon>
        <taxon>Triparma</taxon>
    </lineage>
</organism>
<dbReference type="Proteomes" id="UP001165065">
    <property type="component" value="Unassembled WGS sequence"/>
</dbReference>
<gene>
    <name evidence="4" type="ORF">TrCOL_g5989</name>
</gene>
<feature type="transmembrane region" description="Helical" evidence="2">
    <location>
        <begin position="611"/>
        <end position="632"/>
    </location>
</feature>
<keyword evidence="2" id="KW-0472">Membrane</keyword>
<keyword evidence="2" id="KW-1133">Transmembrane helix</keyword>
<evidence type="ECO:0000256" key="1">
    <source>
        <dbReference type="SAM" id="MobiDB-lite"/>
    </source>
</evidence>
<evidence type="ECO:0000256" key="2">
    <source>
        <dbReference type="SAM" id="Phobius"/>
    </source>
</evidence>
<dbReference type="PANTHER" id="PTHR46104:SF1">
    <property type="entry name" value="GENE 9195-RELATED"/>
    <property type="match status" value="1"/>
</dbReference>
<feature type="transmembrane region" description="Helical" evidence="2">
    <location>
        <begin position="763"/>
        <end position="783"/>
    </location>
</feature>
<feature type="compositionally biased region" description="Basic and acidic residues" evidence="1">
    <location>
        <begin position="1141"/>
        <end position="1164"/>
    </location>
</feature>
<dbReference type="EMBL" id="BRYA01000439">
    <property type="protein sequence ID" value="GMI48846.1"/>
    <property type="molecule type" value="Genomic_DNA"/>
</dbReference>
<name>A0A9W7GQ45_9STRA</name>
<protein>
    <submittedName>
        <fullName evidence="4">Uncharacterized protein</fullName>
    </submittedName>
</protein>
<feature type="chain" id="PRO_5040718738" evidence="3">
    <location>
        <begin position="24"/>
        <end position="1218"/>
    </location>
</feature>
<feature type="transmembrane region" description="Helical" evidence="2">
    <location>
        <begin position="571"/>
        <end position="591"/>
    </location>
</feature>
<keyword evidence="3" id="KW-0732">Signal</keyword>
<feature type="signal peptide" evidence="3">
    <location>
        <begin position="1"/>
        <end position="23"/>
    </location>
</feature>
<dbReference type="Gene3D" id="2.10.50.10">
    <property type="entry name" value="Tumor Necrosis Factor Receptor, subunit A, domain 2"/>
    <property type="match status" value="1"/>
</dbReference>
<dbReference type="AlphaFoldDB" id="A0A9W7GQ45"/>
<sequence length="1218" mass="130839">MTPPLLFSLLLLLLLFSCPSSSAENFPIPPTARNLKGEGTYCYGEVTLINQFRTCEAGYYCPGYNDCTNCDCWGTNGVDNEESAPRLECPSGKYSTAGQSSCALCDAGKASAARMATSSATCQDCTEGKYAMAGSSVCTECDSGRYNSQTASPSVSYCNLCVAGTYNPDTGSTTEEDCKDCGKGKYSLAGSASCMNCGTGKYNVNTKSPSESSCTECVGGTANPNTGSTGEEACVDCGKGMYSDPASSSCTDCAKGKYNSKARSPECTKCKGGKYNIHMKSETVGDCKNCTAGKYSPTIAATMEEKCTDCEKGYYSGEGQAAQTICAKGKWNNQTAQSSCRTCIAGTYNDKLGMMFKQNCTKCPENTYSNVVGATSNATCTKCPSGKASGEGSTYCLSTGVPALIQAVTTTASVAAATAVTASVGGAVTGGGAGAGVGAGGGGGGVGGGDPISMIFVVQFASLGQQLALPDVAETLSFKGIGSGMSWLNFQVRPPFRIGTRIKEPIPGSGVTLSANEQFLLSMDMSAEELWLGNFIFILVGSLVLVKLHLRFAGFVTRKLAIHFKNPKFRLPASLLFPAPEVLLFFCYYQGIVQTAMVTINSGEVHGFVKFLASLQIIAVLGVLGFFAWFCWNPNKRIRTVSMAMDSRLRSMSKEQREEAMPSDIELVKYKDSNSKESNLSIKERYMEAVYQLKNRTGKWSLDLDRKNYNHTIANRVTTLFFASFSSVFSKMTAVGFTFFFLDCFRKILFIFILTVAADNGAVQAGMSAALAIGSMVCLGFLLPYQKMSSNFSEFFIYFMQLLTLLMPFFAHLGAVDFANAIKVMTDATLATITFSMLRTLFRSCWGPVQSLYERISCCHPENIFTTQAEQVIDAVAKAGDDALKEFPGKLQAKLKTPTTKFYTAAMAAKRTGMSNLECMEQGTEAFIEELQKTLGENMDNRMSMDMSSRMSTPFDQRTFASDMRLWRKLIDQLTPAICSIISAEIVEAGSNAVKNLKEEIPLLKVLPTATLEAVANKKLLNYLMPTIEERVAKVVGLLVGDGDFKQAEGEDGIAAIEAAAGKVMNLKGDEAKNIAAVEAAAGEVMESKEIEVSEDANGELVTKTVINKEFAAAKLRYLKSKGARGVVKAKDLMEKGRDRVKSFGEKGRDRVKSFGEKGRDRVKSFGKSYSGGSKGGGEDAEKDDSDDDTVRMSENPMFDEKKKGVGGAYDMSDVNNV</sequence>
<evidence type="ECO:0000313" key="4">
    <source>
        <dbReference type="EMBL" id="GMI48846.1"/>
    </source>
</evidence>
<feature type="compositionally biased region" description="Acidic residues" evidence="1">
    <location>
        <begin position="1179"/>
        <end position="1188"/>
    </location>
</feature>
<dbReference type="PANTHER" id="PTHR46104">
    <property type="entry name" value="GENE 9195-RELATED-RELATED"/>
    <property type="match status" value="1"/>
</dbReference>
<feature type="transmembrane region" description="Helical" evidence="2">
    <location>
        <begin position="795"/>
        <end position="815"/>
    </location>
</feature>
<comment type="caution">
    <text evidence="4">The sequence shown here is derived from an EMBL/GenBank/DDBJ whole genome shotgun (WGS) entry which is preliminary data.</text>
</comment>
<evidence type="ECO:0000256" key="3">
    <source>
        <dbReference type="SAM" id="SignalP"/>
    </source>
</evidence>
<evidence type="ECO:0000313" key="5">
    <source>
        <dbReference type="Proteomes" id="UP001165065"/>
    </source>
</evidence>
<dbReference type="SMART" id="SM01411">
    <property type="entry name" value="Ephrin_rec_like"/>
    <property type="match status" value="6"/>
</dbReference>
<accession>A0A9W7GQ45</accession>
<dbReference type="SUPFAM" id="SSF57184">
    <property type="entry name" value="Growth factor receptor domain"/>
    <property type="match status" value="2"/>
</dbReference>
<keyword evidence="2" id="KW-0812">Transmembrane</keyword>
<reference evidence="5" key="1">
    <citation type="journal article" date="2023" name="Commun. Biol.">
        <title>Genome analysis of Parmales, the sister group of diatoms, reveals the evolutionary specialization of diatoms from phago-mixotrophs to photoautotrophs.</title>
        <authorList>
            <person name="Ban H."/>
            <person name="Sato S."/>
            <person name="Yoshikawa S."/>
            <person name="Yamada K."/>
            <person name="Nakamura Y."/>
            <person name="Ichinomiya M."/>
            <person name="Sato N."/>
            <person name="Blanc-Mathieu R."/>
            <person name="Endo H."/>
            <person name="Kuwata A."/>
            <person name="Ogata H."/>
        </authorList>
    </citation>
    <scope>NUCLEOTIDE SEQUENCE [LARGE SCALE GENOMIC DNA]</scope>
</reference>
<proteinExistence type="predicted"/>
<dbReference type="OrthoDB" id="193486at2759"/>